<dbReference type="Proteomes" id="UP000000657">
    <property type="component" value="Chromosome"/>
</dbReference>
<dbReference type="EMBL" id="CT573213">
    <property type="protein sequence ID" value="CAJ60384.1"/>
    <property type="molecule type" value="Genomic_DNA"/>
</dbReference>
<keyword evidence="2" id="KW-1185">Reference proteome</keyword>
<name>Q0RPZ4_FRAAA</name>
<dbReference type="HOGENOM" id="CLU_180676_0_0_11"/>
<dbReference type="OrthoDB" id="3213997at2"/>
<organism evidence="1 2">
    <name type="scientific">Frankia alni (strain DSM 45986 / CECT 9034 / ACN14a)</name>
    <dbReference type="NCBI Taxonomy" id="326424"/>
    <lineage>
        <taxon>Bacteria</taxon>
        <taxon>Bacillati</taxon>
        <taxon>Actinomycetota</taxon>
        <taxon>Actinomycetes</taxon>
        <taxon>Frankiales</taxon>
        <taxon>Frankiaceae</taxon>
        <taxon>Frankia</taxon>
    </lineage>
</organism>
<dbReference type="AlphaFoldDB" id="Q0RPZ4"/>
<reference evidence="1 2" key="1">
    <citation type="journal article" date="2007" name="Genome Res.">
        <title>Genome characteristics of facultatively symbiotic Frankia sp. strains reflect host range and host plant biogeography.</title>
        <authorList>
            <person name="Normand P."/>
            <person name="Lapierre P."/>
            <person name="Tisa L.S."/>
            <person name="Gogarten J.P."/>
            <person name="Alloisio N."/>
            <person name="Bagnarol E."/>
            <person name="Bassi C.A."/>
            <person name="Berry A.M."/>
            <person name="Bickhart D.M."/>
            <person name="Choisne N."/>
            <person name="Couloux A."/>
            <person name="Cournoyer B."/>
            <person name="Cruveiller S."/>
            <person name="Daubin V."/>
            <person name="Demange N."/>
            <person name="Francino M.P."/>
            <person name="Goltsman E."/>
            <person name="Huang Y."/>
            <person name="Kopp O.R."/>
            <person name="Labarre L."/>
            <person name="Lapidus A."/>
            <person name="Lavire C."/>
            <person name="Marechal J."/>
            <person name="Martinez M."/>
            <person name="Mastronunzio J.E."/>
            <person name="Mullin B.C."/>
            <person name="Niemann J."/>
            <person name="Pujic P."/>
            <person name="Rawnsley T."/>
            <person name="Rouy Z."/>
            <person name="Schenowitz C."/>
            <person name="Sellstedt A."/>
            <person name="Tavares F."/>
            <person name="Tomkins J.P."/>
            <person name="Vallenet D."/>
            <person name="Valverde C."/>
            <person name="Wall L.G."/>
            <person name="Wang Y."/>
            <person name="Medigue C."/>
            <person name="Benson D.R."/>
        </authorList>
    </citation>
    <scope>NUCLEOTIDE SEQUENCE [LARGE SCALE GENOMIC DNA]</scope>
    <source>
        <strain evidence="2">DSM 45986 / CECT 9034 / ACN14a</strain>
    </source>
</reference>
<dbReference type="RefSeq" id="WP_011602916.1">
    <property type="nucleotide sequence ID" value="NC_008278.1"/>
</dbReference>
<accession>Q0RPZ4</accession>
<evidence type="ECO:0000313" key="1">
    <source>
        <dbReference type="EMBL" id="CAJ60384.1"/>
    </source>
</evidence>
<evidence type="ECO:0000313" key="2">
    <source>
        <dbReference type="Proteomes" id="UP000000657"/>
    </source>
</evidence>
<dbReference type="KEGG" id="fal:FRAAL1732"/>
<sequence length="104" mass="10990">MSGEERTPSYLSVGLSVGGDWRVTCHTYPDRGPILTVDAAGMSLVVSAKQSTPDANHLDFAYALLAAVNDYLIACETHRFDAEEAANASTDVTETAAAVENRAA</sequence>
<gene>
    <name evidence="1" type="ordered locus">FRAAL1732</name>
</gene>
<proteinExistence type="predicted"/>
<protein>
    <submittedName>
        <fullName evidence="1">Uncharacterized protein</fullName>
    </submittedName>
</protein>
<dbReference type="STRING" id="326424.FRAAL1732"/>